<evidence type="ECO:0000256" key="2">
    <source>
        <dbReference type="SAM" id="Phobius"/>
    </source>
</evidence>
<evidence type="ECO:0000313" key="5">
    <source>
        <dbReference type="Proteomes" id="UP000534783"/>
    </source>
</evidence>
<feature type="transmembrane region" description="Helical" evidence="2">
    <location>
        <begin position="227"/>
        <end position="246"/>
    </location>
</feature>
<dbReference type="Proteomes" id="UP000534783">
    <property type="component" value="Unassembled WGS sequence"/>
</dbReference>
<evidence type="ECO:0000256" key="1">
    <source>
        <dbReference type="SAM" id="MobiDB-lite"/>
    </source>
</evidence>
<comment type="caution">
    <text evidence="4">The sequence shown here is derived from an EMBL/GenBank/DDBJ whole genome shotgun (WGS) entry which is preliminary data.</text>
</comment>
<keyword evidence="2" id="KW-0472">Membrane</keyword>
<protein>
    <submittedName>
        <fullName evidence="4">CPBP family intramembrane metalloprotease</fullName>
    </submittedName>
</protein>
<dbReference type="SUPFAM" id="SSF48452">
    <property type="entry name" value="TPR-like"/>
    <property type="match status" value="1"/>
</dbReference>
<dbReference type="GO" id="GO:0008237">
    <property type="term" value="F:metallopeptidase activity"/>
    <property type="evidence" value="ECO:0007669"/>
    <property type="project" value="UniProtKB-KW"/>
</dbReference>
<gene>
    <name evidence="4" type="ORF">MNODULE_13960</name>
</gene>
<proteinExistence type="predicted"/>
<keyword evidence="2" id="KW-1133">Transmembrane helix</keyword>
<accession>A0A7X6DR84</accession>
<feature type="transmembrane region" description="Helical" evidence="2">
    <location>
        <begin position="135"/>
        <end position="162"/>
    </location>
</feature>
<keyword evidence="4" id="KW-0645">Protease</keyword>
<sequence length="413" mass="46025">MIRTVPDENAPEEIKEETKSAPVPTGEIALGISLPFLVIAASVFVDAVYVRNHPWRQGYIGFVSLILFNLILLFYALAVCKRRGIWPLFRPISPATVLSMIPFAILIAFGINLLVGTTHMAMEKILNQKFEMPDYSALATFGPNSLLSVIMIVIGFTAIPILEEIYFRGFLYNALKTRLPILFAANLQAILFAAAHGAGFMIGILYFIAGMALAVVYEMRKELVSPILVHGAINAMALMPLLVLALQNFHMPAATWEEAERPPAWLESTPPAWIDKKENAAAQRQYAIDTWGSQGSKAWKKEAGALQAVCVWFPEDREACAKAKSGVVAIYSTFLKDHRRAVLEADRLIAEFPKEEEAVAVALTRRGFAYLMLQDLEKSRESFEKVINEYSQYGPPFEEAAKGIQILERVERE</sequence>
<dbReference type="InterPro" id="IPR003675">
    <property type="entry name" value="Rce1/LyrA-like_dom"/>
</dbReference>
<dbReference type="Gene3D" id="1.25.40.10">
    <property type="entry name" value="Tetratricopeptide repeat domain"/>
    <property type="match status" value="1"/>
</dbReference>
<reference evidence="4 5" key="1">
    <citation type="journal article" date="2020" name="Nature">
        <title>Bacterial chemolithoautotrophy via manganese oxidation.</title>
        <authorList>
            <person name="Yu H."/>
            <person name="Leadbetter J.R."/>
        </authorList>
    </citation>
    <scope>NUCLEOTIDE SEQUENCE [LARGE SCALE GENOMIC DNA]</scope>
    <source>
        <strain evidence="4 5">Mn-1</strain>
    </source>
</reference>
<dbReference type="AlphaFoldDB" id="A0A7X6DR84"/>
<feature type="transmembrane region" description="Helical" evidence="2">
    <location>
        <begin position="59"/>
        <end position="77"/>
    </location>
</feature>
<feature type="region of interest" description="Disordered" evidence="1">
    <location>
        <begin position="1"/>
        <end position="20"/>
    </location>
</feature>
<organism evidence="4 5">
    <name type="scientific">Candidatus Manganitrophus noduliformans</name>
    <dbReference type="NCBI Taxonomy" id="2606439"/>
    <lineage>
        <taxon>Bacteria</taxon>
        <taxon>Pseudomonadati</taxon>
        <taxon>Nitrospirota</taxon>
        <taxon>Nitrospiria</taxon>
        <taxon>Candidatus Troglogloeales</taxon>
        <taxon>Candidatus Manganitrophaceae</taxon>
        <taxon>Candidatus Manganitrophus</taxon>
    </lineage>
</organism>
<feature type="transmembrane region" description="Helical" evidence="2">
    <location>
        <begin position="28"/>
        <end position="50"/>
    </location>
</feature>
<dbReference type="RefSeq" id="WP_168060852.1">
    <property type="nucleotide sequence ID" value="NZ_VTOW01000002.1"/>
</dbReference>
<dbReference type="GO" id="GO:0006508">
    <property type="term" value="P:proteolysis"/>
    <property type="evidence" value="ECO:0007669"/>
    <property type="project" value="UniProtKB-KW"/>
</dbReference>
<dbReference type="InterPro" id="IPR011990">
    <property type="entry name" value="TPR-like_helical_dom_sf"/>
</dbReference>
<keyword evidence="4" id="KW-0378">Hydrolase</keyword>
<feature type="transmembrane region" description="Helical" evidence="2">
    <location>
        <begin position="182"/>
        <end position="215"/>
    </location>
</feature>
<dbReference type="GO" id="GO:0080120">
    <property type="term" value="P:CAAX-box protein maturation"/>
    <property type="evidence" value="ECO:0007669"/>
    <property type="project" value="UniProtKB-ARBA"/>
</dbReference>
<name>A0A7X6DR84_9BACT</name>
<keyword evidence="2" id="KW-0812">Transmembrane</keyword>
<keyword evidence="4" id="KW-0482">Metalloprotease</keyword>
<feature type="domain" description="CAAX prenyl protease 2/Lysostaphin resistance protein A-like" evidence="3">
    <location>
        <begin position="148"/>
        <end position="236"/>
    </location>
</feature>
<dbReference type="Pfam" id="PF02517">
    <property type="entry name" value="Rce1-like"/>
    <property type="match status" value="1"/>
</dbReference>
<dbReference type="GO" id="GO:0004175">
    <property type="term" value="F:endopeptidase activity"/>
    <property type="evidence" value="ECO:0007669"/>
    <property type="project" value="UniProtKB-ARBA"/>
</dbReference>
<dbReference type="EMBL" id="VTOW01000002">
    <property type="protein sequence ID" value="NKE71849.1"/>
    <property type="molecule type" value="Genomic_DNA"/>
</dbReference>
<feature type="transmembrane region" description="Helical" evidence="2">
    <location>
        <begin position="97"/>
        <end position="115"/>
    </location>
</feature>
<evidence type="ECO:0000259" key="3">
    <source>
        <dbReference type="Pfam" id="PF02517"/>
    </source>
</evidence>
<evidence type="ECO:0000313" key="4">
    <source>
        <dbReference type="EMBL" id="NKE71849.1"/>
    </source>
</evidence>
<keyword evidence="5" id="KW-1185">Reference proteome</keyword>